<proteinExistence type="predicted"/>
<dbReference type="EMBL" id="VBQZ03000002">
    <property type="protein sequence ID" value="MXQ79543.1"/>
    <property type="molecule type" value="Genomic_DNA"/>
</dbReference>
<reference evidence="1" key="1">
    <citation type="submission" date="2019-10" db="EMBL/GenBank/DDBJ databases">
        <title>The sequence and de novo assembly of the wild yak genome.</title>
        <authorList>
            <person name="Liu Y."/>
        </authorList>
    </citation>
    <scope>NUCLEOTIDE SEQUENCE [LARGE SCALE GENOMIC DNA]</scope>
    <source>
        <strain evidence="1">WY2019</strain>
    </source>
</reference>
<protein>
    <submittedName>
        <fullName evidence="1">Uncharacterized protein</fullName>
    </submittedName>
</protein>
<evidence type="ECO:0000313" key="1">
    <source>
        <dbReference type="EMBL" id="MXQ79543.1"/>
    </source>
</evidence>
<dbReference type="AlphaFoldDB" id="A0A6B0QW32"/>
<dbReference type="Proteomes" id="UP000322234">
    <property type="component" value="Unassembled WGS sequence"/>
</dbReference>
<keyword evidence="2" id="KW-1185">Reference proteome</keyword>
<comment type="caution">
    <text evidence="1">The sequence shown here is derived from an EMBL/GenBank/DDBJ whole genome shotgun (WGS) entry which is preliminary data.</text>
</comment>
<gene>
    <name evidence="1" type="ORF">E5288_WYG007170</name>
</gene>
<organism evidence="1 2">
    <name type="scientific">Bos mutus</name>
    <name type="common">wild yak</name>
    <dbReference type="NCBI Taxonomy" id="72004"/>
    <lineage>
        <taxon>Eukaryota</taxon>
        <taxon>Metazoa</taxon>
        <taxon>Chordata</taxon>
        <taxon>Craniata</taxon>
        <taxon>Vertebrata</taxon>
        <taxon>Euteleostomi</taxon>
        <taxon>Mammalia</taxon>
        <taxon>Eutheria</taxon>
        <taxon>Laurasiatheria</taxon>
        <taxon>Artiodactyla</taxon>
        <taxon>Ruminantia</taxon>
        <taxon>Pecora</taxon>
        <taxon>Bovidae</taxon>
        <taxon>Bovinae</taxon>
        <taxon>Bos</taxon>
    </lineage>
</organism>
<evidence type="ECO:0000313" key="2">
    <source>
        <dbReference type="Proteomes" id="UP000322234"/>
    </source>
</evidence>
<name>A0A6B0QW32_9CETA</name>
<accession>A0A6B0QW32</accession>
<sequence>MVSTHSCLWLINMGQSEEAARKCRQHLRRATLQSSESDPLYVATEAILIALVGATPSYHWDLAELLPNQSHSNQSAGEDQALGAWLLTANGSEMHKHVHFSSSFTSIASERGICGPGKVRSGPYCFSPSGIGK</sequence>